<keyword evidence="14" id="KW-1185">Reference proteome</keyword>
<comment type="subcellular location">
    <subcellularLocation>
        <location evidence="1">Endoplasmic reticulum membrane</location>
        <topology evidence="1">Multi-pass membrane protein</topology>
    </subcellularLocation>
</comment>
<evidence type="ECO:0000313" key="13">
    <source>
        <dbReference type="EMBL" id="ELR23402.1"/>
    </source>
</evidence>
<dbReference type="OrthoDB" id="348976at2759"/>
<dbReference type="GeneID" id="14924376"/>
<dbReference type="InterPro" id="IPR012908">
    <property type="entry name" value="PGAP1-ab_dom-like"/>
</dbReference>
<evidence type="ECO:0000256" key="8">
    <source>
        <dbReference type="ARBA" id="ARBA00022989"/>
    </source>
</evidence>
<evidence type="ECO:0000313" key="14">
    <source>
        <dbReference type="Proteomes" id="UP000011083"/>
    </source>
</evidence>
<evidence type="ECO:0000256" key="7">
    <source>
        <dbReference type="ARBA" id="ARBA00022927"/>
    </source>
</evidence>
<evidence type="ECO:0000256" key="1">
    <source>
        <dbReference type="ARBA" id="ARBA00004477"/>
    </source>
</evidence>
<feature type="transmembrane region" description="Helical" evidence="10">
    <location>
        <begin position="713"/>
        <end position="741"/>
    </location>
</feature>
<dbReference type="GO" id="GO:0050185">
    <property type="term" value="F:phosphatidylinositol deacylase activity"/>
    <property type="evidence" value="ECO:0007669"/>
    <property type="project" value="TreeGrafter"/>
</dbReference>
<evidence type="ECO:0000256" key="4">
    <source>
        <dbReference type="ARBA" id="ARBA00022692"/>
    </source>
</evidence>
<feature type="domain" description="GPI inositol-deacylase PGAP1-like alpha/beta" evidence="12">
    <location>
        <begin position="65"/>
        <end position="279"/>
    </location>
</feature>
<proteinExistence type="inferred from homology"/>
<accession>L8HDU1</accession>
<dbReference type="STRING" id="1257118.L8HDU1"/>
<evidence type="ECO:0000256" key="9">
    <source>
        <dbReference type="ARBA" id="ARBA00023136"/>
    </source>
</evidence>
<keyword evidence="9 10" id="KW-0472">Membrane</keyword>
<dbReference type="PANTHER" id="PTHR15495:SF7">
    <property type="entry name" value="GPI INOSITOL-DEACYLASE"/>
    <property type="match status" value="1"/>
</dbReference>
<keyword evidence="5 10" id="KW-0378">Hydrolase</keyword>
<dbReference type="AlphaFoldDB" id="L8HDU1"/>
<feature type="transmembrane region" description="Helical" evidence="10">
    <location>
        <begin position="591"/>
        <end position="620"/>
    </location>
</feature>
<evidence type="ECO:0000256" key="11">
    <source>
        <dbReference type="SAM" id="MobiDB-lite"/>
    </source>
</evidence>
<gene>
    <name evidence="13" type="ORF">ACA1_069870</name>
</gene>
<feature type="transmembrane region" description="Helical" evidence="10">
    <location>
        <begin position="845"/>
        <end position="861"/>
    </location>
</feature>
<dbReference type="PANTHER" id="PTHR15495">
    <property type="entry name" value="NEGATIVE REGULATOR OF VESICLE FORMATION-RELATED"/>
    <property type="match status" value="1"/>
</dbReference>
<dbReference type="GO" id="GO:0006505">
    <property type="term" value="P:GPI anchor metabolic process"/>
    <property type="evidence" value="ECO:0007669"/>
    <property type="project" value="TreeGrafter"/>
</dbReference>
<name>L8HDU1_ACACF</name>
<keyword evidence="3 10" id="KW-0813">Transport</keyword>
<dbReference type="SUPFAM" id="SSF53474">
    <property type="entry name" value="alpha/beta-Hydrolases"/>
    <property type="match status" value="1"/>
</dbReference>
<sequence>MLHPQPPPALLPHARPKAPQVGSRGWRWNYRAEDTIVRRERKGEDQLIAFLRLEELDQPHLEGVFPVLFVHGHAGEWQQGNHLAHVFNQKEFQELNHAKVRMFTIDFARRQMACRGDLLGQQAHFVNQCIRHILQDYLQGSVSSVLVVGHSMGGLVGRATMMQSNFLPGSISALITLGTPHRLTSLQFDRTLFHFYWELQSFLDTQQEAANSVPMLSISGGWRDTMIAGEASVLATVVPESSGLFVLTSSIPGLWASVDHDGLYSCEQLLTIVARCAFDIMTSSEEAAIEPLFRKHFTSNVPQALALRPNAPDTAREVSPLGESLKDDASQARPAMAAHLPLLVLGGRDAGNTYSILLRKWKEQHSHPMLVIATTWPSSALTVRLINEAIVNRQDWASLVRDTAAERRYMPGAVPRTTQVLLLRPEQLEEYSEVRIDVSPSVGDGGDQTKALVQIFNAAPASTKLARPTLREFFLRSISVVRAVRAVPAMQLHVRLSPPQSMSDGAEPLFPPTVFQFFECRNDSRLTMWEEATHVLPEPGLVPLLAAGATIRFHTRAIPAAATDECNGKGHHLVLLTDPRFSYQVSLENDYVSYVTVFLPMYVALLIPSAFAWYFAALAYQFYCWRVIGSFPPLVASLHRLAAHFGWLFVAVYALARLFPYFQLQSIKSGEDVLSWTLTTDPDAALPSHLFVRAAKRAGHAWKLIVRSAGFRLGLYLLVALCSLVDSLYAWIPLVVILTAYRPNHAQETSGWNFRRTWAVLFLLRIVQSFVCLNNPLKLDVWAREFRFDSAVAFALAPLLFGCHALSITNAALPKDRLMTYAPVACLVYILLFCMHAPFKITTVYSSYALFLFVYVAFHRWRKRNGLA</sequence>
<dbReference type="EMBL" id="KB007857">
    <property type="protein sequence ID" value="ELR23402.1"/>
    <property type="molecule type" value="Genomic_DNA"/>
</dbReference>
<comment type="similarity">
    <text evidence="2 10">Belongs to the GPI inositol-deacylase family.</text>
</comment>
<dbReference type="GO" id="GO:0005789">
    <property type="term" value="C:endoplasmic reticulum membrane"/>
    <property type="evidence" value="ECO:0007669"/>
    <property type="project" value="UniProtKB-SubCell"/>
</dbReference>
<reference evidence="13 14" key="1">
    <citation type="journal article" date="2013" name="Genome Biol.">
        <title>Genome of Acanthamoeba castellanii highlights extensive lateral gene transfer and early evolution of tyrosine kinase signaling.</title>
        <authorList>
            <person name="Clarke M."/>
            <person name="Lohan A.J."/>
            <person name="Liu B."/>
            <person name="Lagkouvardos I."/>
            <person name="Roy S."/>
            <person name="Zafar N."/>
            <person name="Bertelli C."/>
            <person name="Schilde C."/>
            <person name="Kianianmomeni A."/>
            <person name="Burglin T.R."/>
            <person name="Frech C."/>
            <person name="Turcotte B."/>
            <person name="Kopec K.O."/>
            <person name="Synnott J.M."/>
            <person name="Choo C."/>
            <person name="Paponov I."/>
            <person name="Finkler A."/>
            <person name="Soon Heng Tan C."/>
            <person name="Hutchins A.P."/>
            <person name="Weinmeier T."/>
            <person name="Rattei T."/>
            <person name="Chu J.S."/>
            <person name="Gimenez G."/>
            <person name="Irimia M."/>
            <person name="Rigden D.J."/>
            <person name="Fitzpatrick D.A."/>
            <person name="Lorenzo-Morales J."/>
            <person name="Bateman A."/>
            <person name="Chiu C.H."/>
            <person name="Tang P."/>
            <person name="Hegemann P."/>
            <person name="Fromm H."/>
            <person name="Raoult D."/>
            <person name="Greub G."/>
            <person name="Miranda-Saavedra D."/>
            <person name="Chen N."/>
            <person name="Nash P."/>
            <person name="Ginger M.L."/>
            <person name="Horn M."/>
            <person name="Schaap P."/>
            <person name="Caler L."/>
            <person name="Loftus B."/>
        </authorList>
    </citation>
    <scope>NUCLEOTIDE SEQUENCE [LARGE SCALE GENOMIC DNA]</scope>
    <source>
        <strain evidence="13 14">Neff</strain>
    </source>
</reference>
<dbReference type="Gene3D" id="3.40.50.1820">
    <property type="entry name" value="alpha/beta hydrolase"/>
    <property type="match status" value="1"/>
</dbReference>
<dbReference type="Pfam" id="PF07819">
    <property type="entry name" value="PGAP1"/>
    <property type="match status" value="1"/>
</dbReference>
<evidence type="ECO:0000256" key="10">
    <source>
        <dbReference type="RuleBase" id="RU365011"/>
    </source>
</evidence>
<feature type="transmembrane region" description="Helical" evidence="10">
    <location>
        <begin position="791"/>
        <end position="813"/>
    </location>
</feature>
<organism evidence="13 14">
    <name type="scientific">Acanthamoeba castellanii (strain ATCC 30010 / Neff)</name>
    <dbReference type="NCBI Taxonomy" id="1257118"/>
    <lineage>
        <taxon>Eukaryota</taxon>
        <taxon>Amoebozoa</taxon>
        <taxon>Discosea</taxon>
        <taxon>Longamoebia</taxon>
        <taxon>Centramoebida</taxon>
        <taxon>Acanthamoebidae</taxon>
        <taxon>Acanthamoeba</taxon>
    </lineage>
</organism>
<keyword evidence="6 10" id="KW-0256">Endoplasmic reticulum</keyword>
<feature type="region of interest" description="Disordered" evidence="11">
    <location>
        <begin position="1"/>
        <end position="20"/>
    </location>
</feature>
<comment type="function">
    <text evidence="10">Involved in inositol deacylation of GPI-anchored proteins which plays important roles in the quality control and ER-associated degradation of GPI-anchored proteins.</text>
</comment>
<keyword evidence="7 10" id="KW-0653">Protein transport</keyword>
<dbReference type="GO" id="GO:0006888">
    <property type="term" value="P:endoplasmic reticulum to Golgi vesicle-mediated transport"/>
    <property type="evidence" value="ECO:0007669"/>
    <property type="project" value="TreeGrafter"/>
</dbReference>
<evidence type="ECO:0000256" key="5">
    <source>
        <dbReference type="ARBA" id="ARBA00022801"/>
    </source>
</evidence>
<dbReference type="EC" id="3.1.-.-" evidence="10"/>
<dbReference type="RefSeq" id="XP_004352930.1">
    <property type="nucleotide sequence ID" value="XM_004352878.1"/>
</dbReference>
<dbReference type="InterPro" id="IPR039529">
    <property type="entry name" value="PGAP1/BST1"/>
</dbReference>
<protein>
    <recommendedName>
        <fullName evidence="10">GPI inositol-deacylase</fullName>
        <ecNumber evidence="10">3.1.-.-</ecNumber>
    </recommendedName>
</protein>
<evidence type="ECO:0000259" key="12">
    <source>
        <dbReference type="Pfam" id="PF07819"/>
    </source>
</evidence>
<comment type="caution">
    <text evidence="10">Lacks conserved residue(s) required for the propagation of feature annotation.</text>
</comment>
<dbReference type="KEGG" id="acan:ACA1_069870"/>
<dbReference type="InterPro" id="IPR029058">
    <property type="entry name" value="AB_hydrolase_fold"/>
</dbReference>
<keyword evidence="4 10" id="KW-0812">Transmembrane</keyword>
<dbReference type="Proteomes" id="UP000011083">
    <property type="component" value="Unassembled WGS sequence"/>
</dbReference>
<evidence type="ECO:0000256" key="2">
    <source>
        <dbReference type="ARBA" id="ARBA00006931"/>
    </source>
</evidence>
<evidence type="ECO:0000256" key="6">
    <source>
        <dbReference type="ARBA" id="ARBA00022824"/>
    </source>
</evidence>
<evidence type="ECO:0000256" key="3">
    <source>
        <dbReference type="ARBA" id="ARBA00022448"/>
    </source>
</evidence>
<feature type="transmembrane region" description="Helical" evidence="10">
    <location>
        <begin position="820"/>
        <end position="839"/>
    </location>
</feature>
<keyword evidence="8 10" id="KW-1133">Transmembrane helix</keyword>
<dbReference type="GO" id="GO:0015031">
    <property type="term" value="P:protein transport"/>
    <property type="evidence" value="ECO:0007669"/>
    <property type="project" value="UniProtKB-KW"/>
</dbReference>
<feature type="compositionally biased region" description="Pro residues" evidence="11">
    <location>
        <begin position="1"/>
        <end position="10"/>
    </location>
</feature>
<dbReference type="VEuPathDB" id="AmoebaDB:ACA1_069870"/>